<dbReference type="EMBL" id="JBBWRZ010000012">
    <property type="protein sequence ID" value="KAK8224764.1"/>
    <property type="molecule type" value="Genomic_DNA"/>
</dbReference>
<evidence type="ECO:0000313" key="3">
    <source>
        <dbReference type="Proteomes" id="UP001492380"/>
    </source>
</evidence>
<gene>
    <name evidence="2" type="ORF">HDK90DRAFT_528797</name>
</gene>
<feature type="compositionally biased region" description="Basic residues" evidence="1">
    <location>
        <begin position="1"/>
        <end position="16"/>
    </location>
</feature>
<feature type="region of interest" description="Disordered" evidence="1">
    <location>
        <begin position="1"/>
        <end position="31"/>
    </location>
</feature>
<proteinExistence type="predicted"/>
<name>A0ABR1YCS8_9PEZI</name>
<reference evidence="2 3" key="1">
    <citation type="submission" date="2024-04" db="EMBL/GenBank/DDBJ databases">
        <title>Phyllosticta paracitricarpa is synonymous to the EU quarantine fungus P. citricarpa based on phylogenomic analyses.</title>
        <authorList>
            <consortium name="Lawrence Berkeley National Laboratory"/>
            <person name="Van Ingen-Buijs V.A."/>
            <person name="Van Westerhoven A.C."/>
            <person name="Haridas S."/>
            <person name="Skiadas P."/>
            <person name="Martin F."/>
            <person name="Groenewald J.Z."/>
            <person name="Crous P.W."/>
            <person name="Seidl M.F."/>
        </authorList>
    </citation>
    <scope>NUCLEOTIDE SEQUENCE [LARGE SCALE GENOMIC DNA]</scope>
    <source>
        <strain evidence="2 3">CBS 123374</strain>
    </source>
</reference>
<protein>
    <submittedName>
        <fullName evidence="2">Uncharacterized protein</fullName>
    </submittedName>
</protein>
<sequence>MHKKSRRRTRRQHQSRRLSAALPLTHGAGRPAMPLRAAPSHCILLFLRTGAGMKKKRHQDPDKTSPIHFRSRPFVLFLLANWTAPDPSGLLRSILSNFAHGVPASHTKRLGPRARIPHLALSSSVYGRLHKIPIEDDVRRWT</sequence>
<evidence type="ECO:0000313" key="2">
    <source>
        <dbReference type="EMBL" id="KAK8224764.1"/>
    </source>
</evidence>
<organism evidence="2 3">
    <name type="scientific">Phyllosticta capitalensis</name>
    <dbReference type="NCBI Taxonomy" id="121624"/>
    <lineage>
        <taxon>Eukaryota</taxon>
        <taxon>Fungi</taxon>
        <taxon>Dikarya</taxon>
        <taxon>Ascomycota</taxon>
        <taxon>Pezizomycotina</taxon>
        <taxon>Dothideomycetes</taxon>
        <taxon>Dothideomycetes incertae sedis</taxon>
        <taxon>Botryosphaeriales</taxon>
        <taxon>Phyllostictaceae</taxon>
        <taxon>Phyllosticta</taxon>
    </lineage>
</organism>
<keyword evidence="3" id="KW-1185">Reference proteome</keyword>
<evidence type="ECO:0000256" key="1">
    <source>
        <dbReference type="SAM" id="MobiDB-lite"/>
    </source>
</evidence>
<dbReference type="Proteomes" id="UP001492380">
    <property type="component" value="Unassembled WGS sequence"/>
</dbReference>
<comment type="caution">
    <text evidence="2">The sequence shown here is derived from an EMBL/GenBank/DDBJ whole genome shotgun (WGS) entry which is preliminary data.</text>
</comment>
<accession>A0ABR1YCS8</accession>